<dbReference type="PROSITE" id="PS00211">
    <property type="entry name" value="ABC_TRANSPORTER_1"/>
    <property type="match status" value="1"/>
</dbReference>
<evidence type="ECO:0000313" key="6">
    <source>
        <dbReference type="EMBL" id="GAA4833130.1"/>
    </source>
</evidence>
<name>A0ABP9D7B3_9BACT</name>
<evidence type="ECO:0000259" key="5">
    <source>
        <dbReference type="PROSITE" id="PS50893"/>
    </source>
</evidence>
<accession>A0ABP9D7B3</accession>
<dbReference type="PANTHER" id="PTHR42734">
    <property type="entry name" value="METAL TRANSPORT SYSTEM ATP-BINDING PROTEIN TM_0124-RELATED"/>
    <property type="match status" value="1"/>
</dbReference>
<comment type="caution">
    <text evidence="6">The sequence shown here is derived from an EMBL/GenBank/DDBJ whole genome shotgun (WGS) entry which is preliminary data.</text>
</comment>
<dbReference type="Gene3D" id="3.40.50.300">
    <property type="entry name" value="P-loop containing nucleotide triphosphate hydrolases"/>
    <property type="match status" value="1"/>
</dbReference>
<dbReference type="InterPro" id="IPR050153">
    <property type="entry name" value="Metal_Ion_Import_ABC"/>
</dbReference>
<dbReference type="InterPro" id="IPR017871">
    <property type="entry name" value="ABC_transporter-like_CS"/>
</dbReference>
<dbReference type="PANTHER" id="PTHR42734:SF17">
    <property type="entry name" value="METAL TRANSPORT SYSTEM ATP-BINDING PROTEIN TM_0124-RELATED"/>
    <property type="match status" value="1"/>
</dbReference>
<evidence type="ECO:0000256" key="3">
    <source>
        <dbReference type="ARBA" id="ARBA00022741"/>
    </source>
</evidence>
<dbReference type="InterPro" id="IPR003593">
    <property type="entry name" value="AAA+_ATPase"/>
</dbReference>
<evidence type="ECO:0000256" key="1">
    <source>
        <dbReference type="ARBA" id="ARBA00005417"/>
    </source>
</evidence>
<proteinExistence type="inferred from homology"/>
<dbReference type="PROSITE" id="PS50893">
    <property type="entry name" value="ABC_TRANSPORTER_2"/>
    <property type="match status" value="1"/>
</dbReference>
<keyword evidence="7" id="KW-1185">Reference proteome</keyword>
<dbReference type="CDD" id="cd03225">
    <property type="entry name" value="ABC_cobalt_CbiO_domain1"/>
    <property type="match status" value="1"/>
</dbReference>
<sequence>MIVCDNIFLSLGGVQIFEGLSFSLEEGEHICFSGASGRGKSTLLKVLMGQVSPDKGQIKFFGETLSQKSLPNIRKQLVWIPQNIHLPVENGHALLSLLEAKDKVKATQYYMEKLGLDSSLIDKDFSKISGGQKQRIIIAACLSLDPAVILMDEPTAALDEGAIQLLINTLQSLENKTIVSASHNATWLECAHRVITL</sequence>
<keyword evidence="4 6" id="KW-0067">ATP-binding</keyword>
<dbReference type="EMBL" id="BAABJX010000027">
    <property type="protein sequence ID" value="GAA4833130.1"/>
    <property type="molecule type" value="Genomic_DNA"/>
</dbReference>
<evidence type="ECO:0000313" key="7">
    <source>
        <dbReference type="Proteomes" id="UP001500298"/>
    </source>
</evidence>
<dbReference type="GO" id="GO:0005524">
    <property type="term" value="F:ATP binding"/>
    <property type="evidence" value="ECO:0007669"/>
    <property type="project" value="UniProtKB-KW"/>
</dbReference>
<dbReference type="InterPro" id="IPR003439">
    <property type="entry name" value="ABC_transporter-like_ATP-bd"/>
</dbReference>
<organism evidence="6 7">
    <name type="scientific">Algivirga pacifica</name>
    <dbReference type="NCBI Taxonomy" id="1162670"/>
    <lineage>
        <taxon>Bacteria</taxon>
        <taxon>Pseudomonadati</taxon>
        <taxon>Bacteroidota</taxon>
        <taxon>Cytophagia</taxon>
        <taxon>Cytophagales</taxon>
        <taxon>Flammeovirgaceae</taxon>
        <taxon>Algivirga</taxon>
    </lineage>
</organism>
<keyword evidence="2" id="KW-0813">Transport</keyword>
<dbReference type="SMART" id="SM00382">
    <property type="entry name" value="AAA"/>
    <property type="match status" value="1"/>
</dbReference>
<comment type="similarity">
    <text evidence="1">Belongs to the ABC transporter superfamily.</text>
</comment>
<evidence type="ECO:0000256" key="2">
    <source>
        <dbReference type="ARBA" id="ARBA00022448"/>
    </source>
</evidence>
<feature type="domain" description="ABC transporter" evidence="5">
    <location>
        <begin position="2"/>
        <end position="197"/>
    </location>
</feature>
<dbReference type="InterPro" id="IPR027417">
    <property type="entry name" value="P-loop_NTPase"/>
</dbReference>
<dbReference type="Pfam" id="PF00005">
    <property type="entry name" value="ABC_tran"/>
    <property type="match status" value="1"/>
</dbReference>
<dbReference type="Proteomes" id="UP001500298">
    <property type="component" value="Unassembled WGS sequence"/>
</dbReference>
<gene>
    <name evidence="6" type="ORF">GCM10023331_17970</name>
</gene>
<dbReference type="InterPro" id="IPR015856">
    <property type="entry name" value="ABC_transpr_CbiO/EcfA_su"/>
</dbReference>
<evidence type="ECO:0000256" key="4">
    <source>
        <dbReference type="ARBA" id="ARBA00022840"/>
    </source>
</evidence>
<keyword evidence="3" id="KW-0547">Nucleotide-binding</keyword>
<protein>
    <submittedName>
        <fullName evidence="6">ATP-binding cassette domain-containing protein</fullName>
    </submittedName>
</protein>
<dbReference type="SUPFAM" id="SSF52540">
    <property type="entry name" value="P-loop containing nucleoside triphosphate hydrolases"/>
    <property type="match status" value="1"/>
</dbReference>
<reference evidence="7" key="1">
    <citation type="journal article" date="2019" name="Int. J. Syst. Evol. Microbiol.">
        <title>The Global Catalogue of Microorganisms (GCM) 10K type strain sequencing project: providing services to taxonomists for standard genome sequencing and annotation.</title>
        <authorList>
            <consortium name="The Broad Institute Genomics Platform"/>
            <consortium name="The Broad Institute Genome Sequencing Center for Infectious Disease"/>
            <person name="Wu L."/>
            <person name="Ma J."/>
        </authorList>
    </citation>
    <scope>NUCLEOTIDE SEQUENCE [LARGE SCALE GENOMIC DNA]</scope>
    <source>
        <strain evidence="7">JCM 18326</strain>
    </source>
</reference>